<accession>A0AA85EJV4</accession>
<protein>
    <submittedName>
        <fullName evidence="2">Uncharacterized protein</fullName>
    </submittedName>
</protein>
<evidence type="ECO:0000313" key="2">
    <source>
        <dbReference type="WBParaSite" id="SRDH1_10950.1"/>
    </source>
</evidence>
<dbReference type="WBParaSite" id="SRDH1_10950.1">
    <property type="protein sequence ID" value="SRDH1_10950.1"/>
    <property type="gene ID" value="SRDH1_10950"/>
</dbReference>
<sequence length="87" mass="10056">MILLVLLAKDNPNSTIKQKNVSECYVTPSFVVHVSTVNYRILIKFVYWLKNQIEKSFKRSLLLVYKNKLRFCSVNQSSGALTFLAIE</sequence>
<keyword evidence="1" id="KW-1185">Reference proteome</keyword>
<dbReference type="Proteomes" id="UP000050792">
    <property type="component" value="Unassembled WGS sequence"/>
</dbReference>
<reference evidence="2" key="2">
    <citation type="submission" date="2023-11" db="UniProtKB">
        <authorList>
            <consortium name="WormBaseParasite"/>
        </authorList>
    </citation>
    <scope>IDENTIFICATION</scope>
</reference>
<proteinExistence type="predicted"/>
<evidence type="ECO:0000313" key="1">
    <source>
        <dbReference type="Proteomes" id="UP000050792"/>
    </source>
</evidence>
<reference evidence="1" key="1">
    <citation type="submission" date="2022-06" db="EMBL/GenBank/DDBJ databases">
        <authorList>
            <person name="Berger JAMES D."/>
            <person name="Berger JAMES D."/>
        </authorList>
    </citation>
    <scope>NUCLEOTIDE SEQUENCE [LARGE SCALE GENOMIC DNA]</scope>
</reference>
<name>A0AA85EJV4_9TREM</name>
<organism evidence="1 2">
    <name type="scientific">Schistosoma rodhaini</name>
    <dbReference type="NCBI Taxonomy" id="6188"/>
    <lineage>
        <taxon>Eukaryota</taxon>
        <taxon>Metazoa</taxon>
        <taxon>Spiralia</taxon>
        <taxon>Lophotrochozoa</taxon>
        <taxon>Platyhelminthes</taxon>
        <taxon>Trematoda</taxon>
        <taxon>Digenea</taxon>
        <taxon>Strigeidida</taxon>
        <taxon>Schistosomatoidea</taxon>
        <taxon>Schistosomatidae</taxon>
        <taxon>Schistosoma</taxon>
    </lineage>
</organism>
<dbReference type="AlphaFoldDB" id="A0AA85EJV4"/>